<evidence type="ECO:0000313" key="2">
    <source>
        <dbReference type="Proteomes" id="UP000565089"/>
    </source>
</evidence>
<dbReference type="SUPFAM" id="SSF54637">
    <property type="entry name" value="Thioesterase/thiol ester dehydrase-isomerase"/>
    <property type="match status" value="1"/>
</dbReference>
<dbReference type="InterPro" id="IPR029069">
    <property type="entry name" value="HotDog_dom_sf"/>
</dbReference>
<sequence>MSETVTATLRARMTQKDAHYGGNLVDGARILQLFGDVVTEITVRMDGDEGLLSGYSEIEFKTPVYVGDYIEVSGLLVGRSRLRRVVEFTARKYIAARYEQGATRAELLGEPVVVCRAVGTAVIPRDAARRPSAGAVGTANADESRAE</sequence>
<dbReference type="EC" id="4.3.1.14" evidence="1"/>
<protein>
    <submittedName>
        <fullName evidence="1">3-aminobutyryl-CoA ammonia-lyase</fullName>
        <ecNumber evidence="1">4.3.1.14</ecNumber>
    </submittedName>
</protein>
<dbReference type="GO" id="GO:0047459">
    <property type="term" value="F:3-aminobutyryl-CoA ammonia-lyase activity"/>
    <property type="evidence" value="ECO:0007669"/>
    <property type="project" value="UniProtKB-EC"/>
</dbReference>
<proteinExistence type="predicted"/>
<dbReference type="GeneID" id="95793961"/>
<gene>
    <name evidence="1" type="ORF">BJ965_001975</name>
</gene>
<dbReference type="Gene3D" id="3.10.129.10">
    <property type="entry name" value="Hotdog Thioesterase"/>
    <property type="match status" value="1"/>
</dbReference>
<accession>A0A7W7DKE7</accession>
<name>A0A7W7DKE7_9ACTN</name>
<organism evidence="1 2">
    <name type="scientific">Streptomyces luteogriseus</name>
    <dbReference type="NCBI Taxonomy" id="68233"/>
    <lineage>
        <taxon>Bacteria</taxon>
        <taxon>Bacillati</taxon>
        <taxon>Actinomycetota</taxon>
        <taxon>Actinomycetes</taxon>
        <taxon>Kitasatosporales</taxon>
        <taxon>Streptomycetaceae</taxon>
        <taxon>Streptomyces</taxon>
    </lineage>
</organism>
<dbReference type="Proteomes" id="UP000565089">
    <property type="component" value="Unassembled WGS sequence"/>
</dbReference>
<dbReference type="RefSeq" id="WP_184908294.1">
    <property type="nucleotide sequence ID" value="NZ_JACHMS010000001.1"/>
</dbReference>
<dbReference type="EMBL" id="JACHMS010000001">
    <property type="protein sequence ID" value="MBB4712093.1"/>
    <property type="molecule type" value="Genomic_DNA"/>
</dbReference>
<comment type="caution">
    <text evidence="1">The sequence shown here is derived from an EMBL/GenBank/DDBJ whole genome shotgun (WGS) entry which is preliminary data.</text>
</comment>
<reference evidence="1 2" key="1">
    <citation type="submission" date="2020-08" db="EMBL/GenBank/DDBJ databases">
        <title>Sequencing the genomes of 1000 actinobacteria strains.</title>
        <authorList>
            <person name="Klenk H.-P."/>
        </authorList>
    </citation>
    <scope>NUCLEOTIDE SEQUENCE [LARGE SCALE GENOMIC DNA]</scope>
    <source>
        <strain evidence="1 2">DSM 40483</strain>
    </source>
</reference>
<evidence type="ECO:0000313" key="1">
    <source>
        <dbReference type="EMBL" id="MBB4712093.1"/>
    </source>
</evidence>
<keyword evidence="1" id="KW-0456">Lyase</keyword>
<dbReference type="AlphaFoldDB" id="A0A7W7DKE7"/>
<keyword evidence="2" id="KW-1185">Reference proteome</keyword>